<gene>
    <name evidence="6" type="ORF">SLS63_006474</name>
</gene>
<reference evidence="6 7" key="1">
    <citation type="submission" date="2024-02" db="EMBL/GenBank/DDBJ databases">
        <title>De novo assembly and annotation of 12 fungi associated with fruit tree decline syndrome in Ontario, Canada.</title>
        <authorList>
            <person name="Sulman M."/>
            <person name="Ellouze W."/>
            <person name="Ilyukhin E."/>
        </authorList>
    </citation>
    <scope>NUCLEOTIDE SEQUENCE [LARGE SCALE GENOMIC DNA]</scope>
    <source>
        <strain evidence="6 7">M169</strain>
    </source>
</reference>
<proteinExistence type="inferred from homology"/>
<dbReference type="PROSITE" id="PS00671">
    <property type="entry name" value="D_2_HYDROXYACID_DH_3"/>
    <property type="match status" value="1"/>
</dbReference>
<evidence type="ECO:0000256" key="1">
    <source>
        <dbReference type="ARBA" id="ARBA00023002"/>
    </source>
</evidence>
<evidence type="ECO:0000259" key="5">
    <source>
        <dbReference type="Pfam" id="PF02826"/>
    </source>
</evidence>
<keyword evidence="7" id="KW-1185">Reference proteome</keyword>
<accession>A0ABR1P8M3</accession>
<feature type="domain" description="D-isomer specific 2-hydroxyacid dehydrogenase NAD-binding" evidence="5">
    <location>
        <begin position="126"/>
        <end position="305"/>
    </location>
</feature>
<dbReference type="PROSITE" id="PS00670">
    <property type="entry name" value="D_2_HYDROXYACID_DH_2"/>
    <property type="match status" value="1"/>
</dbReference>
<protein>
    <recommendedName>
        <fullName evidence="8">D-3-phosphoglycerate dehydrogenase</fullName>
    </recommendedName>
</protein>
<evidence type="ECO:0000259" key="4">
    <source>
        <dbReference type="Pfam" id="PF00389"/>
    </source>
</evidence>
<dbReference type="InterPro" id="IPR036291">
    <property type="entry name" value="NAD(P)-bd_dom_sf"/>
</dbReference>
<dbReference type="EMBL" id="JAKNSF020000031">
    <property type="protein sequence ID" value="KAK7728866.1"/>
    <property type="molecule type" value="Genomic_DNA"/>
</dbReference>
<dbReference type="Gene3D" id="3.40.50.720">
    <property type="entry name" value="NAD(P)-binding Rossmann-like Domain"/>
    <property type="match status" value="2"/>
</dbReference>
<dbReference type="InterPro" id="IPR006140">
    <property type="entry name" value="D-isomer_DH_NAD-bd"/>
</dbReference>
<dbReference type="PANTHER" id="PTHR10996">
    <property type="entry name" value="2-HYDROXYACID DEHYDROGENASE-RELATED"/>
    <property type="match status" value="1"/>
</dbReference>
<dbReference type="Proteomes" id="UP001430848">
    <property type="component" value="Unassembled WGS sequence"/>
</dbReference>
<organism evidence="6 7">
    <name type="scientific">Diaporthe eres</name>
    <name type="common">Phomopsis oblonga</name>
    <dbReference type="NCBI Taxonomy" id="83184"/>
    <lineage>
        <taxon>Eukaryota</taxon>
        <taxon>Fungi</taxon>
        <taxon>Dikarya</taxon>
        <taxon>Ascomycota</taxon>
        <taxon>Pezizomycotina</taxon>
        <taxon>Sordariomycetes</taxon>
        <taxon>Sordariomycetidae</taxon>
        <taxon>Diaporthales</taxon>
        <taxon>Diaporthaceae</taxon>
        <taxon>Diaporthe</taxon>
        <taxon>Diaporthe eres species complex</taxon>
    </lineage>
</organism>
<evidence type="ECO:0000313" key="7">
    <source>
        <dbReference type="Proteomes" id="UP001430848"/>
    </source>
</evidence>
<dbReference type="PROSITE" id="PS00065">
    <property type="entry name" value="D_2_HYDROXYACID_DH_1"/>
    <property type="match status" value="1"/>
</dbReference>
<feature type="region of interest" description="Disordered" evidence="3">
    <location>
        <begin position="1"/>
        <end position="20"/>
    </location>
</feature>
<dbReference type="InterPro" id="IPR006139">
    <property type="entry name" value="D-isomer_2_OHA_DH_cat_dom"/>
</dbReference>
<feature type="domain" description="D-isomer specific 2-hydroxyacid dehydrogenase catalytic" evidence="4">
    <location>
        <begin position="32"/>
        <end position="328"/>
    </location>
</feature>
<name>A0ABR1P8M3_DIAER</name>
<dbReference type="PANTHER" id="PTHR10996:SF264">
    <property type="entry name" value="HYPOTHETICAL D-ISOMER SPECIFIC 2-HYDROXYACID DEHYDROGENASE (EUROFUNG)"/>
    <property type="match status" value="1"/>
</dbReference>
<sequence length="331" mass="36239">MAPALLADQDTADHSLLPTADKDSHKPTVYVIDPWHPQAIDHARTRFNVVLNTDPDFEGWQQKATAILLRGSYFRKQDVDRCPNLVAIGKHGVGIDKIDQQACASRGIKILNTPGANSQAVAELVLALVMSVARQIPFIVTRQLKQPVQKQSCNGITLHGKTVGIIGMGSIGRKVAHMFRGAFNAPIVAFDPYMPADAWADLEHTRVQSYTDILPHADVLTIHVPLTPETKGMISYYDLRRMKRTAILINASRGGIVDETDLGRALAEGLIWGAGLDAHEEEPPTMEKYGEMWKLPNVVSTPHIGAATEDAQLASALCAVDNLYKYLSSLH</sequence>
<dbReference type="InterPro" id="IPR029753">
    <property type="entry name" value="D-isomer_DH_CS"/>
</dbReference>
<dbReference type="Pfam" id="PF02826">
    <property type="entry name" value="2-Hacid_dh_C"/>
    <property type="match status" value="1"/>
</dbReference>
<dbReference type="SUPFAM" id="SSF51735">
    <property type="entry name" value="NAD(P)-binding Rossmann-fold domains"/>
    <property type="match status" value="1"/>
</dbReference>
<dbReference type="Pfam" id="PF00389">
    <property type="entry name" value="2-Hacid_dh"/>
    <property type="match status" value="1"/>
</dbReference>
<dbReference type="InterPro" id="IPR050223">
    <property type="entry name" value="D-isomer_2-hydroxyacid_DH"/>
</dbReference>
<dbReference type="SUPFAM" id="SSF52283">
    <property type="entry name" value="Formate/glycerate dehydrogenase catalytic domain-like"/>
    <property type="match status" value="1"/>
</dbReference>
<evidence type="ECO:0008006" key="8">
    <source>
        <dbReference type="Google" id="ProtNLM"/>
    </source>
</evidence>
<dbReference type="InterPro" id="IPR029752">
    <property type="entry name" value="D-isomer_DH_CS1"/>
</dbReference>
<comment type="caution">
    <text evidence="6">The sequence shown here is derived from an EMBL/GenBank/DDBJ whole genome shotgun (WGS) entry which is preliminary data.</text>
</comment>
<evidence type="ECO:0000256" key="3">
    <source>
        <dbReference type="SAM" id="MobiDB-lite"/>
    </source>
</evidence>
<comment type="similarity">
    <text evidence="2">Belongs to the D-isomer specific 2-hydroxyacid dehydrogenase family.</text>
</comment>
<evidence type="ECO:0000313" key="6">
    <source>
        <dbReference type="EMBL" id="KAK7728866.1"/>
    </source>
</evidence>
<keyword evidence="1 2" id="KW-0560">Oxidoreductase</keyword>
<evidence type="ECO:0000256" key="2">
    <source>
        <dbReference type="RuleBase" id="RU003719"/>
    </source>
</evidence>